<gene>
    <name evidence="1" type="ORF">mvi_42970</name>
</gene>
<evidence type="ECO:0000313" key="2">
    <source>
        <dbReference type="Proteomes" id="UP000663508"/>
    </source>
</evidence>
<dbReference type="KEGG" id="mind:mvi_42970"/>
<reference evidence="1" key="1">
    <citation type="submission" date="2020-11" db="EMBL/GenBank/DDBJ databases">
        <title>Complete genome sequence of a novel pathogenic Methylobacterium strain isolated from rice in Vietnam.</title>
        <authorList>
            <person name="Lai K."/>
            <person name="Okazaki S."/>
            <person name="Higashi K."/>
            <person name="Mori H."/>
            <person name="Toyoda A."/>
            <person name="Kurokawa K."/>
        </authorList>
    </citation>
    <scope>NUCLEOTIDE SEQUENCE</scope>
    <source>
        <strain evidence="1">VL1</strain>
    </source>
</reference>
<evidence type="ECO:0000313" key="1">
    <source>
        <dbReference type="EMBL" id="BCM85836.1"/>
    </source>
</evidence>
<organism evidence="1 2">
    <name type="scientific">Methylobacterium indicum</name>
    <dbReference type="NCBI Taxonomy" id="1775910"/>
    <lineage>
        <taxon>Bacteria</taxon>
        <taxon>Pseudomonadati</taxon>
        <taxon>Pseudomonadota</taxon>
        <taxon>Alphaproteobacteria</taxon>
        <taxon>Hyphomicrobiales</taxon>
        <taxon>Methylobacteriaceae</taxon>
        <taxon>Methylobacterium</taxon>
    </lineage>
</organism>
<accession>A0A8H9C8F3</accession>
<dbReference type="AlphaFoldDB" id="A0A8H9C8F3"/>
<dbReference type="EMBL" id="AP024145">
    <property type="protein sequence ID" value="BCM85836.1"/>
    <property type="molecule type" value="Genomic_DNA"/>
</dbReference>
<proteinExistence type="predicted"/>
<sequence length="145" mass="14592">MGAADAAGYSVAVRGMAPGAGRSRIAGGSLDMTCQPRQLAIVLAAVLLLSGPSRAQVIDPRDDAAVVTASGQSTAIAMACGKIDRAAAALRRADLQKRFASKGMAAATFARLYDTAVDGMTATTKANPAATKAGCERLGRLGAEP</sequence>
<protein>
    <submittedName>
        <fullName evidence="1">Uncharacterized protein</fullName>
    </submittedName>
</protein>
<name>A0A8H9C8F3_9HYPH</name>
<dbReference type="Proteomes" id="UP000663508">
    <property type="component" value="Chromosome"/>
</dbReference>